<dbReference type="EMBL" id="VIWW01000002">
    <property type="protein sequence ID" value="TWF92296.1"/>
    <property type="molecule type" value="Genomic_DNA"/>
</dbReference>
<proteinExistence type="predicted"/>
<organism evidence="2 3">
    <name type="scientific">Streptomyces brevispora</name>
    <dbReference type="NCBI Taxonomy" id="887462"/>
    <lineage>
        <taxon>Bacteria</taxon>
        <taxon>Bacillati</taxon>
        <taxon>Actinomycetota</taxon>
        <taxon>Actinomycetes</taxon>
        <taxon>Kitasatosporales</taxon>
        <taxon>Streptomycetaceae</taxon>
        <taxon>Streptomyces</taxon>
    </lineage>
</organism>
<sequence length="167" mass="18575">MAQYLKRTEGISGSWHYIARIWREEHLKPHRNGTFKISKAPTFAEKVADVIGLYLAPPGGAVVLSIDEKTQIQATSEKRTADYVRHGTTNLFAALNVTTGEVIGECKPTRNGKDFLAFLKKASDCTPRRTSMSSWTTSRRTPPRRSRSGWPRTRTSTSISLPSGPRG</sequence>
<evidence type="ECO:0008006" key="4">
    <source>
        <dbReference type="Google" id="ProtNLM"/>
    </source>
</evidence>
<gene>
    <name evidence="2" type="ORF">FHX80_12616</name>
</gene>
<evidence type="ECO:0000256" key="1">
    <source>
        <dbReference type="SAM" id="MobiDB-lite"/>
    </source>
</evidence>
<feature type="compositionally biased region" description="Low complexity" evidence="1">
    <location>
        <begin position="128"/>
        <end position="140"/>
    </location>
</feature>
<feature type="region of interest" description="Disordered" evidence="1">
    <location>
        <begin position="127"/>
        <end position="167"/>
    </location>
</feature>
<dbReference type="RefSeq" id="WP_244318732.1">
    <property type="nucleotide sequence ID" value="NZ_VIWW01000002.1"/>
</dbReference>
<comment type="caution">
    <text evidence="2">The sequence shown here is derived from an EMBL/GenBank/DDBJ whole genome shotgun (WGS) entry which is preliminary data.</text>
</comment>
<dbReference type="AlphaFoldDB" id="A0A561TYV1"/>
<reference evidence="2 3" key="1">
    <citation type="submission" date="2019-06" db="EMBL/GenBank/DDBJ databases">
        <title>Sequencing the genomes of 1000 actinobacteria strains.</title>
        <authorList>
            <person name="Klenk H.-P."/>
        </authorList>
    </citation>
    <scope>NUCLEOTIDE SEQUENCE [LARGE SCALE GENOMIC DNA]</scope>
    <source>
        <strain evidence="2 3">DSM 42059</strain>
    </source>
</reference>
<evidence type="ECO:0000313" key="3">
    <source>
        <dbReference type="Proteomes" id="UP000318186"/>
    </source>
</evidence>
<feature type="compositionally biased region" description="Low complexity" evidence="1">
    <location>
        <begin position="148"/>
        <end position="158"/>
    </location>
</feature>
<dbReference type="Proteomes" id="UP000318186">
    <property type="component" value="Unassembled WGS sequence"/>
</dbReference>
<protein>
    <recommendedName>
        <fullName evidence="4">DDE superfamily endonuclease</fullName>
    </recommendedName>
</protein>
<name>A0A561TYV1_9ACTN</name>
<accession>A0A561TYV1</accession>
<evidence type="ECO:0000313" key="2">
    <source>
        <dbReference type="EMBL" id="TWF92296.1"/>
    </source>
</evidence>